<gene>
    <name evidence="3" type="ORF">NKR19_g1625</name>
</gene>
<dbReference type="EMBL" id="JANBVN010000015">
    <property type="protein sequence ID" value="KAJ9162060.1"/>
    <property type="molecule type" value="Genomic_DNA"/>
</dbReference>
<dbReference type="InterPro" id="IPR037175">
    <property type="entry name" value="KFase_sf"/>
</dbReference>
<sequence length="325" mass="35631">MARTHPKFSDLPLDPSHPPHSAWGLYGDDDERGTLNLLTPERTKEAAKEIKTGTSVGLNWPVHMMDYAGGFREPTKHEIYEIGKNMNDDKLTLNTQIGSQWDGLRHWGFDDGRFYNGLTQADIHSNKTSRLGIHAWTKQGIVGRGVLIDFASYAARNNIPYDPLGHHAIPLSTLHGIASEHSISFRPGDILLLRTGFTAAYESATAATKRRIMTKSPFEYPGLESTLPVLEWLWDSRIAAVAGDCPGFEAWPPSGSAGGETEGVLKSGMHQTLLAGFGMPIGEMFDLEGLVEECERQGRWTFFVTSMPLNVVGGVASPPNAVAIF</sequence>
<feature type="region of interest" description="Disordered" evidence="2">
    <location>
        <begin position="1"/>
        <end position="27"/>
    </location>
</feature>
<dbReference type="Gene3D" id="3.50.30.50">
    <property type="entry name" value="Putative cyclase"/>
    <property type="match status" value="1"/>
</dbReference>
<dbReference type="PANTHER" id="PTHR34861">
    <property type="match status" value="1"/>
</dbReference>
<accession>A0AA38RZG0</accession>
<keyword evidence="4" id="KW-1185">Reference proteome</keyword>
<name>A0AA38RZG0_9PEZI</name>
<protein>
    <submittedName>
        <fullName evidence="3">Cyclase</fullName>
    </submittedName>
</protein>
<evidence type="ECO:0000313" key="4">
    <source>
        <dbReference type="Proteomes" id="UP001174691"/>
    </source>
</evidence>
<dbReference type="GO" id="GO:0019441">
    <property type="term" value="P:L-tryptophan catabolic process to kynurenine"/>
    <property type="evidence" value="ECO:0007669"/>
    <property type="project" value="InterPro"/>
</dbReference>
<dbReference type="Pfam" id="PF04199">
    <property type="entry name" value="Cyclase"/>
    <property type="match status" value="1"/>
</dbReference>
<evidence type="ECO:0000256" key="2">
    <source>
        <dbReference type="SAM" id="MobiDB-lite"/>
    </source>
</evidence>
<dbReference type="InterPro" id="IPR007325">
    <property type="entry name" value="KFase/CYL"/>
</dbReference>
<comment type="similarity">
    <text evidence="1">Belongs to the Cyclase 1 superfamily.</text>
</comment>
<organism evidence="3 4">
    <name type="scientific">Coniochaeta hoffmannii</name>
    <dbReference type="NCBI Taxonomy" id="91930"/>
    <lineage>
        <taxon>Eukaryota</taxon>
        <taxon>Fungi</taxon>
        <taxon>Dikarya</taxon>
        <taxon>Ascomycota</taxon>
        <taxon>Pezizomycotina</taxon>
        <taxon>Sordariomycetes</taxon>
        <taxon>Sordariomycetidae</taxon>
        <taxon>Coniochaetales</taxon>
        <taxon>Coniochaetaceae</taxon>
        <taxon>Coniochaeta</taxon>
    </lineage>
</organism>
<dbReference type="GO" id="GO:0004061">
    <property type="term" value="F:arylformamidase activity"/>
    <property type="evidence" value="ECO:0007669"/>
    <property type="project" value="InterPro"/>
</dbReference>
<evidence type="ECO:0000256" key="1">
    <source>
        <dbReference type="ARBA" id="ARBA00007865"/>
    </source>
</evidence>
<reference evidence="3" key="1">
    <citation type="submission" date="2022-07" db="EMBL/GenBank/DDBJ databases">
        <title>Fungi with potential for degradation of polypropylene.</title>
        <authorList>
            <person name="Gostincar C."/>
        </authorList>
    </citation>
    <scope>NUCLEOTIDE SEQUENCE</scope>
    <source>
        <strain evidence="3">EXF-13287</strain>
    </source>
</reference>
<proteinExistence type="inferred from homology"/>
<dbReference type="SUPFAM" id="SSF102198">
    <property type="entry name" value="Putative cyclase"/>
    <property type="match status" value="1"/>
</dbReference>
<dbReference type="PANTHER" id="PTHR34861:SF11">
    <property type="entry name" value="CYCLASE"/>
    <property type="match status" value="1"/>
</dbReference>
<dbReference type="Proteomes" id="UP001174691">
    <property type="component" value="Unassembled WGS sequence"/>
</dbReference>
<evidence type="ECO:0000313" key="3">
    <source>
        <dbReference type="EMBL" id="KAJ9162060.1"/>
    </source>
</evidence>
<dbReference type="AlphaFoldDB" id="A0AA38RZG0"/>
<comment type="caution">
    <text evidence="3">The sequence shown here is derived from an EMBL/GenBank/DDBJ whole genome shotgun (WGS) entry which is preliminary data.</text>
</comment>